<keyword evidence="3" id="KW-1185">Reference proteome</keyword>
<evidence type="ECO:0000256" key="1">
    <source>
        <dbReference type="SAM" id="Phobius"/>
    </source>
</evidence>
<keyword evidence="1" id="KW-0472">Membrane</keyword>
<dbReference type="RefSeq" id="WP_044226468.1">
    <property type="nucleotide sequence ID" value="NZ_JRYR02000001.1"/>
</dbReference>
<proteinExistence type="predicted"/>
<dbReference type="STRING" id="915059.NH26_01445"/>
<keyword evidence="1" id="KW-1133">Transmembrane helix</keyword>
<evidence type="ECO:0000313" key="2">
    <source>
        <dbReference type="EMBL" id="OHX65109.1"/>
    </source>
</evidence>
<gene>
    <name evidence="2" type="ORF">NH26_01445</name>
</gene>
<evidence type="ECO:0000313" key="3">
    <source>
        <dbReference type="Proteomes" id="UP000179797"/>
    </source>
</evidence>
<feature type="transmembrane region" description="Helical" evidence="1">
    <location>
        <begin position="76"/>
        <end position="93"/>
    </location>
</feature>
<dbReference type="EMBL" id="JRYR02000001">
    <property type="protein sequence ID" value="OHX65109.1"/>
    <property type="molecule type" value="Genomic_DNA"/>
</dbReference>
<organism evidence="2 3">
    <name type="scientific">Flammeovirga pacifica</name>
    <dbReference type="NCBI Taxonomy" id="915059"/>
    <lineage>
        <taxon>Bacteria</taxon>
        <taxon>Pseudomonadati</taxon>
        <taxon>Bacteroidota</taxon>
        <taxon>Cytophagia</taxon>
        <taxon>Cytophagales</taxon>
        <taxon>Flammeovirgaceae</taxon>
        <taxon>Flammeovirga</taxon>
    </lineage>
</organism>
<reference evidence="2 3" key="1">
    <citation type="journal article" date="2012" name="Int. J. Syst. Evol. Microbiol.">
        <title>Flammeovirga pacifica sp. nov., isolated from deep-sea sediment.</title>
        <authorList>
            <person name="Xu H."/>
            <person name="Fu Y."/>
            <person name="Yang N."/>
            <person name="Ding Z."/>
            <person name="Lai Q."/>
            <person name="Zeng R."/>
        </authorList>
    </citation>
    <scope>NUCLEOTIDE SEQUENCE [LARGE SCALE GENOMIC DNA]</scope>
    <source>
        <strain evidence="3">DSM 24597 / LMG 26175 / WPAGA1</strain>
    </source>
</reference>
<name>A0A1S1YVQ7_FLAPC</name>
<comment type="caution">
    <text evidence="2">The sequence shown here is derived from an EMBL/GenBank/DDBJ whole genome shotgun (WGS) entry which is preliminary data.</text>
</comment>
<sequence length="98" mass="10837">MRNLFLASSIALFVAMAPMPSGYYTLVRILISISAIVCLLEEYGKTSSLNLKAVFFLVVLIFFNPIFPIYLHDRGIWAPIDIIGGIVFGVRGLNTPKS</sequence>
<accession>A0A1S1YVQ7</accession>
<dbReference type="OrthoDB" id="1123420at2"/>
<dbReference type="AlphaFoldDB" id="A0A1S1YVQ7"/>
<protein>
    <submittedName>
        <fullName evidence="2">Uncharacterized protein</fullName>
    </submittedName>
</protein>
<dbReference type="Proteomes" id="UP000179797">
    <property type="component" value="Unassembled WGS sequence"/>
</dbReference>
<dbReference type="InterPro" id="IPR046548">
    <property type="entry name" value="DUF6804"/>
</dbReference>
<dbReference type="Pfam" id="PF20619">
    <property type="entry name" value="DUF6804"/>
    <property type="match status" value="1"/>
</dbReference>
<feature type="transmembrane region" description="Helical" evidence="1">
    <location>
        <begin position="51"/>
        <end position="70"/>
    </location>
</feature>
<keyword evidence="1" id="KW-0812">Transmembrane</keyword>